<evidence type="ECO:0000313" key="2">
    <source>
        <dbReference type="EMBL" id="PPK87175.1"/>
    </source>
</evidence>
<comment type="caution">
    <text evidence="2">The sequence shown here is derived from an EMBL/GenBank/DDBJ whole genome shotgun (WGS) entry which is preliminary data.</text>
</comment>
<dbReference type="Proteomes" id="UP000237662">
    <property type="component" value="Unassembled WGS sequence"/>
</dbReference>
<dbReference type="EMBL" id="PTJC01000005">
    <property type="protein sequence ID" value="PPK87175.1"/>
    <property type="molecule type" value="Genomic_DNA"/>
</dbReference>
<evidence type="ECO:0000313" key="3">
    <source>
        <dbReference type="Proteomes" id="UP000237662"/>
    </source>
</evidence>
<feature type="region of interest" description="Disordered" evidence="1">
    <location>
        <begin position="26"/>
        <end position="46"/>
    </location>
</feature>
<dbReference type="RefSeq" id="WP_170067509.1">
    <property type="nucleotide sequence ID" value="NZ_PTJC01000005.1"/>
</dbReference>
<reference evidence="2 3" key="1">
    <citation type="submission" date="2018-02" db="EMBL/GenBank/DDBJ databases">
        <title>Genomic Encyclopedia of Archaeal and Bacterial Type Strains, Phase II (KMG-II): from individual species to whole genera.</title>
        <authorList>
            <person name="Goeker M."/>
        </authorList>
    </citation>
    <scope>NUCLEOTIDE SEQUENCE [LARGE SCALE GENOMIC DNA]</scope>
    <source>
        <strain evidence="2 3">DSM 29526</strain>
    </source>
</reference>
<keyword evidence="3" id="KW-1185">Reference proteome</keyword>
<name>A0A2S6I6S3_9BACT</name>
<accession>A0A2S6I6S3</accession>
<proteinExistence type="predicted"/>
<gene>
    <name evidence="2" type="ORF">CLV84_0111</name>
</gene>
<organism evidence="2 3">
    <name type="scientific">Neolewinella xylanilytica</name>
    <dbReference type="NCBI Taxonomy" id="1514080"/>
    <lineage>
        <taxon>Bacteria</taxon>
        <taxon>Pseudomonadati</taxon>
        <taxon>Bacteroidota</taxon>
        <taxon>Saprospiria</taxon>
        <taxon>Saprospirales</taxon>
        <taxon>Lewinellaceae</taxon>
        <taxon>Neolewinella</taxon>
    </lineage>
</organism>
<sequence length="55" mass="6750">MDLLLTIALIWFAYRGYRWYQRMQSQVGPGRKPHDKLDITPEEERDDYIDYEEVK</sequence>
<dbReference type="AlphaFoldDB" id="A0A2S6I6S3"/>
<evidence type="ECO:0000256" key="1">
    <source>
        <dbReference type="SAM" id="MobiDB-lite"/>
    </source>
</evidence>
<protein>
    <submittedName>
        <fullName evidence="2">Uncharacterized protein</fullName>
    </submittedName>
</protein>